<dbReference type="InterPro" id="IPR038063">
    <property type="entry name" value="Transpep_catalytic_dom"/>
</dbReference>
<evidence type="ECO:0000256" key="8">
    <source>
        <dbReference type="SAM" id="Phobius"/>
    </source>
</evidence>
<dbReference type="PANTHER" id="PTHR36699">
    <property type="entry name" value="LD-TRANSPEPTIDASE"/>
    <property type="match status" value="1"/>
</dbReference>
<dbReference type="GO" id="GO:0009252">
    <property type="term" value="P:peptidoglycan biosynthetic process"/>
    <property type="evidence" value="ECO:0007669"/>
    <property type="project" value="UniProtKB-UniPathway"/>
</dbReference>
<keyword evidence="8" id="KW-1133">Transmembrane helix</keyword>
<evidence type="ECO:0000256" key="2">
    <source>
        <dbReference type="ARBA" id="ARBA00005992"/>
    </source>
</evidence>
<dbReference type="EMBL" id="MDCO01000012">
    <property type="protein sequence ID" value="OEJ13789.1"/>
    <property type="molecule type" value="Genomic_DNA"/>
</dbReference>
<gene>
    <name evidence="10" type="ORF">BFL38_03305</name>
</gene>
<dbReference type="GO" id="GO:0004180">
    <property type="term" value="F:carboxypeptidase activity"/>
    <property type="evidence" value="ECO:0007669"/>
    <property type="project" value="UniProtKB-ARBA"/>
</dbReference>
<dbReference type="Proteomes" id="UP000095247">
    <property type="component" value="Unassembled WGS sequence"/>
</dbReference>
<organism evidence="10 11">
    <name type="scientific">Brachyspira hampsonii</name>
    <dbReference type="NCBI Taxonomy" id="1287055"/>
    <lineage>
        <taxon>Bacteria</taxon>
        <taxon>Pseudomonadati</taxon>
        <taxon>Spirochaetota</taxon>
        <taxon>Spirochaetia</taxon>
        <taxon>Brachyspirales</taxon>
        <taxon>Brachyspiraceae</taxon>
        <taxon>Brachyspira</taxon>
    </lineage>
</organism>
<proteinExistence type="inferred from homology"/>
<evidence type="ECO:0000256" key="5">
    <source>
        <dbReference type="ARBA" id="ARBA00022984"/>
    </source>
</evidence>
<keyword evidence="4 7" id="KW-0133">Cell shape</keyword>
<evidence type="ECO:0000256" key="4">
    <source>
        <dbReference type="ARBA" id="ARBA00022960"/>
    </source>
</evidence>
<dbReference type="AlphaFoldDB" id="A0A1E5NC83"/>
<keyword evidence="8" id="KW-0812">Transmembrane</keyword>
<dbReference type="SUPFAM" id="SSF141523">
    <property type="entry name" value="L,D-transpeptidase catalytic domain-like"/>
    <property type="match status" value="1"/>
</dbReference>
<feature type="active site" description="Nucleophile" evidence="7">
    <location>
        <position position="164"/>
    </location>
</feature>
<reference evidence="10 11" key="1">
    <citation type="submission" date="2016-08" db="EMBL/GenBank/DDBJ databases">
        <title>Characterization and recognition of Brachyspira hampsonii sp. nov., a novel intestinal spirochete that is pathogenic to pigs.</title>
        <authorList>
            <person name="Mirajkar N."/>
            <person name="La T."/>
            <person name="Phillips N."/>
            <person name="Hampson D."/>
            <person name="Gebhart C."/>
        </authorList>
    </citation>
    <scope>NUCLEOTIDE SEQUENCE [LARGE SCALE GENOMIC DNA]</scope>
    <source>
        <strain evidence="10 11">P280/1</strain>
    </source>
</reference>
<evidence type="ECO:0000313" key="10">
    <source>
        <dbReference type="EMBL" id="OEJ13789.1"/>
    </source>
</evidence>
<comment type="similarity">
    <text evidence="2">Belongs to the YkuD family.</text>
</comment>
<feature type="transmembrane region" description="Helical" evidence="8">
    <location>
        <begin position="6"/>
        <end position="26"/>
    </location>
</feature>
<protein>
    <recommendedName>
        <fullName evidence="9">L,D-TPase catalytic domain-containing protein</fullName>
    </recommendedName>
</protein>
<dbReference type="PANTHER" id="PTHR36699:SF1">
    <property type="entry name" value="L,D-TRANSPEPTIDASE YAFK-RELATED"/>
    <property type="match status" value="1"/>
</dbReference>
<evidence type="ECO:0000256" key="6">
    <source>
        <dbReference type="ARBA" id="ARBA00023316"/>
    </source>
</evidence>
<keyword evidence="8" id="KW-0472">Membrane</keyword>
<dbReference type="PROSITE" id="PS52029">
    <property type="entry name" value="LD_TPASE"/>
    <property type="match status" value="1"/>
</dbReference>
<accession>A0A1E5NC83</accession>
<feature type="active site" description="Proton donor/acceptor" evidence="7">
    <location>
        <position position="156"/>
    </location>
</feature>
<keyword evidence="3" id="KW-0808">Transferase</keyword>
<keyword evidence="6 7" id="KW-0961">Cell wall biogenesis/degradation</keyword>
<dbReference type="CDD" id="cd16913">
    <property type="entry name" value="YkuD_like"/>
    <property type="match status" value="1"/>
</dbReference>
<dbReference type="Pfam" id="PF03734">
    <property type="entry name" value="YkuD"/>
    <property type="match status" value="1"/>
</dbReference>
<dbReference type="GO" id="GO:0016740">
    <property type="term" value="F:transferase activity"/>
    <property type="evidence" value="ECO:0007669"/>
    <property type="project" value="UniProtKB-KW"/>
</dbReference>
<comment type="caution">
    <text evidence="10">The sequence shown here is derived from an EMBL/GenBank/DDBJ whole genome shotgun (WGS) entry which is preliminary data.</text>
</comment>
<dbReference type="InterPro" id="IPR005490">
    <property type="entry name" value="LD_TPept_cat_dom"/>
</dbReference>
<feature type="domain" description="L,D-TPase catalytic" evidence="9">
    <location>
        <begin position="62"/>
        <end position="195"/>
    </location>
</feature>
<evidence type="ECO:0000313" key="11">
    <source>
        <dbReference type="Proteomes" id="UP000095247"/>
    </source>
</evidence>
<evidence type="ECO:0000259" key="9">
    <source>
        <dbReference type="PROSITE" id="PS52029"/>
    </source>
</evidence>
<name>A0A1E5NC83_9SPIR</name>
<evidence type="ECO:0000256" key="7">
    <source>
        <dbReference type="PROSITE-ProRule" id="PRU01373"/>
    </source>
</evidence>
<dbReference type="GO" id="GO:0071555">
    <property type="term" value="P:cell wall organization"/>
    <property type="evidence" value="ECO:0007669"/>
    <property type="project" value="UniProtKB-UniRule"/>
</dbReference>
<comment type="pathway">
    <text evidence="1 7">Cell wall biogenesis; peptidoglycan biosynthesis.</text>
</comment>
<evidence type="ECO:0000256" key="3">
    <source>
        <dbReference type="ARBA" id="ARBA00022679"/>
    </source>
</evidence>
<keyword evidence="5 7" id="KW-0573">Peptidoglycan synthesis</keyword>
<dbReference type="GO" id="GO:0008360">
    <property type="term" value="P:regulation of cell shape"/>
    <property type="evidence" value="ECO:0007669"/>
    <property type="project" value="UniProtKB-UniRule"/>
</dbReference>
<dbReference type="UniPathway" id="UPA00219"/>
<dbReference type="RefSeq" id="WP_069727094.1">
    <property type="nucleotide sequence ID" value="NZ_MDCO01000012.1"/>
</dbReference>
<sequence>MFYEKIVIVIIVFNIINSFLFAGDFLEEQKRYSRVRTAIKEKDNIVKNILNNNNIKLEELNILITAYKQEDILEIYAKNKSDDTYKKIASYNIAAKSGILGPKRMEGDLQVPEGFYHIDRFNPASSYYLSLGINYPNEADKKKSNASRLGGDIFIHGADVTIGCMPMTDDKIKEIYLYALYAKDNGQNKIPVYIFPFKMTDRNFDYYKKYYDESLINFWSNLKKGYDIFQKTKKELNIKIDSKGNYIF</sequence>
<evidence type="ECO:0000256" key="1">
    <source>
        <dbReference type="ARBA" id="ARBA00004752"/>
    </source>
</evidence>